<keyword evidence="2" id="KW-1185">Reference proteome</keyword>
<dbReference type="SUPFAM" id="SSF56059">
    <property type="entry name" value="Glutathione synthetase ATP-binding domain-like"/>
    <property type="match status" value="1"/>
</dbReference>
<dbReference type="Pfam" id="PF14398">
    <property type="entry name" value="ATPgrasp_YheCD"/>
    <property type="match status" value="1"/>
</dbReference>
<gene>
    <name evidence="1" type="ORF">JOD01_001896</name>
</gene>
<reference evidence="1" key="1">
    <citation type="submission" date="2021-01" db="EMBL/GenBank/DDBJ databases">
        <title>Genomic Encyclopedia of Type Strains, Phase IV (KMG-IV): sequencing the most valuable type-strain genomes for metagenomic binning, comparative biology and taxonomic classification.</title>
        <authorList>
            <person name="Goeker M."/>
        </authorList>
    </citation>
    <scope>NUCLEOTIDE SEQUENCE</scope>
    <source>
        <strain evidence="1">DSM 25523</strain>
    </source>
</reference>
<dbReference type="Gene3D" id="3.30.470.20">
    <property type="entry name" value="ATP-grasp fold, B domain"/>
    <property type="match status" value="1"/>
</dbReference>
<dbReference type="GO" id="GO:0016874">
    <property type="term" value="F:ligase activity"/>
    <property type="evidence" value="ECO:0007669"/>
    <property type="project" value="UniProtKB-KW"/>
</dbReference>
<dbReference type="Proteomes" id="UP000717624">
    <property type="component" value="Unassembled WGS sequence"/>
</dbReference>
<dbReference type="InterPro" id="IPR026838">
    <property type="entry name" value="YheC/D"/>
</dbReference>
<name>A0A938Y283_9BACL</name>
<evidence type="ECO:0000313" key="2">
    <source>
        <dbReference type="Proteomes" id="UP000717624"/>
    </source>
</evidence>
<protein>
    <submittedName>
        <fullName evidence="1">Glutathione synthase/RimK-type ligase-like ATP-grasp enzyme</fullName>
    </submittedName>
</protein>
<dbReference type="RefSeq" id="WP_204518045.1">
    <property type="nucleotide sequence ID" value="NZ_BAABIN010000020.1"/>
</dbReference>
<comment type="caution">
    <text evidence="1">The sequence shown here is derived from an EMBL/GenBank/DDBJ whole genome shotgun (WGS) entry which is preliminary data.</text>
</comment>
<keyword evidence="1" id="KW-0436">Ligase</keyword>
<proteinExistence type="predicted"/>
<sequence>MGMRYAVRLDSNSTGRFTIHPSHAIELGIHGQEQVALRFGTKVEHVRLCTNDDVNPFDIWLSKDTCSFLRLPRFPAYELRWQEPELIIGPYMGILAATTHRQLYQRVRKLHSFVSKYKQIGGAVLVFSLEGVNRQHQTIRGFLYHPYQKRWVEGVYGYPSAMFSILEASMTKDWEKFTEIVNHLHQELGDRLFNFPVFDKWEMHSWLSKYPQIAKHLPMTILYQHPQQIYDALLRYNRVYIKPILGRLGMGVLKAEWENGGVRVKLRNRQRNRKFFLRNYEEFVTFFRDRLTVGQYIIQNAVRLTVRDGRIIDFRLILVKDQAGEWQNAGLFGRYGAKQSIVSNITAGGFAENGVKTLRKTLRLSNDEANDCLQSMTDLAIDAAKAMEDYGIHCGNLGLDLALDRSDKLWILEINNQNPDHYIALLAGDKATYHQARLYNMQYCKRLAGFPL</sequence>
<evidence type="ECO:0000313" key="1">
    <source>
        <dbReference type="EMBL" id="MBM7590292.1"/>
    </source>
</evidence>
<organism evidence="1 2">
    <name type="scientific">Brevibacillus fulvus</name>
    <dbReference type="NCBI Taxonomy" id="1125967"/>
    <lineage>
        <taxon>Bacteria</taxon>
        <taxon>Bacillati</taxon>
        <taxon>Bacillota</taxon>
        <taxon>Bacilli</taxon>
        <taxon>Bacillales</taxon>
        <taxon>Paenibacillaceae</taxon>
        <taxon>Brevibacillus</taxon>
    </lineage>
</organism>
<dbReference type="EMBL" id="JAFBEB010000005">
    <property type="protein sequence ID" value="MBM7590292.1"/>
    <property type="molecule type" value="Genomic_DNA"/>
</dbReference>
<dbReference type="AlphaFoldDB" id="A0A938Y283"/>
<accession>A0A938Y283</accession>